<dbReference type="AlphaFoldDB" id="A0A074M5E5"/>
<evidence type="ECO:0000313" key="3">
    <source>
        <dbReference type="Proteomes" id="UP000027866"/>
    </source>
</evidence>
<evidence type="ECO:0000256" key="1">
    <source>
        <dbReference type="SAM" id="SignalP"/>
    </source>
</evidence>
<keyword evidence="3" id="KW-1185">Reference proteome</keyword>
<gene>
    <name evidence="2" type="ORF">EH32_02785</name>
</gene>
<comment type="caution">
    <text evidence="2">The sequence shown here is derived from an EMBL/GenBank/DDBJ whole genome shotgun (WGS) entry which is preliminary data.</text>
</comment>
<dbReference type="PATRIC" id="fig|39960.10.peg.763"/>
<feature type="chain" id="PRO_5001696753" evidence="1">
    <location>
        <begin position="31"/>
        <end position="144"/>
    </location>
</feature>
<dbReference type="RefSeq" id="WP_034906180.1">
    <property type="nucleotide sequence ID" value="NZ_JMIX01000013.1"/>
</dbReference>
<dbReference type="Pfam" id="PF20101">
    <property type="entry name" value="DUF6491"/>
    <property type="match status" value="1"/>
</dbReference>
<organism evidence="2 3">
    <name type="scientific">Erythrobacter litoralis</name>
    <dbReference type="NCBI Taxonomy" id="39960"/>
    <lineage>
        <taxon>Bacteria</taxon>
        <taxon>Pseudomonadati</taxon>
        <taxon>Pseudomonadota</taxon>
        <taxon>Alphaproteobacteria</taxon>
        <taxon>Sphingomonadales</taxon>
        <taxon>Erythrobacteraceae</taxon>
        <taxon>Erythrobacter/Porphyrobacter group</taxon>
        <taxon>Erythrobacter</taxon>
    </lineage>
</organism>
<proteinExistence type="predicted"/>
<accession>A0A074M5E5</accession>
<dbReference type="EMBL" id="JMIX01000013">
    <property type="protein sequence ID" value="KEO89931.1"/>
    <property type="molecule type" value="Genomic_DNA"/>
</dbReference>
<protein>
    <submittedName>
        <fullName evidence="2">Uncharacterized protein</fullName>
    </submittedName>
</protein>
<reference evidence="2 3" key="1">
    <citation type="submission" date="2014-04" db="EMBL/GenBank/DDBJ databases">
        <title>A comprehensive comparison of genomes of Erythrobacter spp. Strains.</title>
        <authorList>
            <person name="Zheng Q."/>
        </authorList>
    </citation>
    <scope>NUCLEOTIDE SEQUENCE [LARGE SCALE GENOMIC DNA]</scope>
    <source>
        <strain evidence="2 3">DSM 8509</strain>
    </source>
</reference>
<dbReference type="Proteomes" id="UP000027866">
    <property type="component" value="Unassembled WGS sequence"/>
</dbReference>
<keyword evidence="1" id="KW-0732">Signal</keyword>
<dbReference type="InterPro" id="IPR045500">
    <property type="entry name" value="DUF6491"/>
</dbReference>
<name>A0A074M5E5_9SPHN</name>
<sequence length="144" mass="15522">MHRMQIMRDSSLPRLAFRALAAACCAAVIAAFAPLEERGSSAIAADAEGGRDCFFPRNVTGFRNAPEGPDGASRIYVDVRASDTFLFELFSRCGELAFARSIAFDTSAGVGRVCRGLEVDLIVPDPNLGPQRCQVKMIRRLAPG</sequence>
<evidence type="ECO:0000313" key="2">
    <source>
        <dbReference type="EMBL" id="KEO89931.1"/>
    </source>
</evidence>
<dbReference type="KEGG" id="elq:Ga0102493_111680"/>
<feature type="signal peptide" evidence="1">
    <location>
        <begin position="1"/>
        <end position="30"/>
    </location>
</feature>